<name>A0A0B2VRF0_TOXCA</name>
<dbReference type="GO" id="GO:0004252">
    <property type="term" value="F:serine-type endopeptidase activity"/>
    <property type="evidence" value="ECO:0007669"/>
    <property type="project" value="InterPro"/>
</dbReference>
<keyword evidence="3" id="KW-1185">Reference proteome</keyword>
<dbReference type="Pfam" id="PF00089">
    <property type="entry name" value="Trypsin"/>
    <property type="match status" value="1"/>
</dbReference>
<comment type="caution">
    <text evidence="2">The sequence shown here is derived from an EMBL/GenBank/DDBJ whole genome shotgun (WGS) entry which is preliminary data.</text>
</comment>
<evidence type="ECO:0000313" key="3">
    <source>
        <dbReference type="Proteomes" id="UP000031036"/>
    </source>
</evidence>
<evidence type="ECO:0000313" key="2">
    <source>
        <dbReference type="EMBL" id="KHN84193.1"/>
    </source>
</evidence>
<dbReference type="Proteomes" id="UP000031036">
    <property type="component" value="Unassembled WGS sequence"/>
</dbReference>
<dbReference type="SUPFAM" id="SSF50494">
    <property type="entry name" value="Trypsin-like serine proteases"/>
    <property type="match status" value="1"/>
</dbReference>
<organism evidence="2 3">
    <name type="scientific">Toxocara canis</name>
    <name type="common">Canine roundworm</name>
    <dbReference type="NCBI Taxonomy" id="6265"/>
    <lineage>
        <taxon>Eukaryota</taxon>
        <taxon>Metazoa</taxon>
        <taxon>Ecdysozoa</taxon>
        <taxon>Nematoda</taxon>
        <taxon>Chromadorea</taxon>
        <taxon>Rhabditida</taxon>
        <taxon>Spirurina</taxon>
        <taxon>Ascaridomorpha</taxon>
        <taxon>Ascaridoidea</taxon>
        <taxon>Toxocaridae</taxon>
        <taxon>Toxocara</taxon>
    </lineage>
</organism>
<evidence type="ECO:0000259" key="1">
    <source>
        <dbReference type="Pfam" id="PF00089"/>
    </source>
</evidence>
<dbReference type="InterPro" id="IPR009003">
    <property type="entry name" value="Peptidase_S1_PA"/>
</dbReference>
<dbReference type="STRING" id="6265.A0A0B2VRF0"/>
<dbReference type="InterPro" id="IPR043504">
    <property type="entry name" value="Peptidase_S1_PA_chymotrypsin"/>
</dbReference>
<dbReference type="InterPro" id="IPR001254">
    <property type="entry name" value="Trypsin_dom"/>
</dbReference>
<reference evidence="2 3" key="1">
    <citation type="submission" date="2014-11" db="EMBL/GenBank/DDBJ databases">
        <title>Genetic blueprint of the zoonotic pathogen Toxocara canis.</title>
        <authorList>
            <person name="Zhu X.-Q."/>
            <person name="Korhonen P.K."/>
            <person name="Cai H."/>
            <person name="Young N.D."/>
            <person name="Nejsum P."/>
            <person name="von Samson-Himmelstjerna G."/>
            <person name="Boag P.R."/>
            <person name="Tan P."/>
            <person name="Li Q."/>
            <person name="Min J."/>
            <person name="Yang Y."/>
            <person name="Wang X."/>
            <person name="Fang X."/>
            <person name="Hall R.S."/>
            <person name="Hofmann A."/>
            <person name="Sternberg P.W."/>
            <person name="Jex A.R."/>
            <person name="Gasser R.B."/>
        </authorList>
    </citation>
    <scope>NUCLEOTIDE SEQUENCE [LARGE SCALE GENOMIC DNA]</scope>
    <source>
        <strain evidence="2">PN_DK_2014</strain>
    </source>
</reference>
<dbReference type="Gene3D" id="2.40.10.10">
    <property type="entry name" value="Trypsin-like serine proteases"/>
    <property type="match status" value="1"/>
</dbReference>
<accession>A0A0B2VRF0</accession>
<gene>
    <name evidence="2" type="ORF">Tcan_09525</name>
</gene>
<dbReference type="AlphaFoldDB" id="A0A0B2VRF0"/>
<sequence length="205" mass="23210">MLYLLYFLVETAESEGGGPTRFVSNQTDALYDLPSNKRTSAPGQLHYFEVNSSVSEHRCRTIASEKNSDICKRLIINVHNITTKRSICEGDSGGGVSTQKGGTHFLVGVINRGLCYCTPRDPSILAALGYIDESLKVSSYHDFICFYTGVCPMGYNRYLYKRYMTHPQKAYVLRSNTGKYSIGNVNVSQYFETQNWNRSILKHWE</sequence>
<proteinExistence type="predicted"/>
<protein>
    <recommendedName>
        <fullName evidence="1">Peptidase S1 domain-containing protein</fullName>
    </recommendedName>
</protein>
<feature type="domain" description="Peptidase S1" evidence="1">
    <location>
        <begin position="54"/>
        <end position="119"/>
    </location>
</feature>
<dbReference type="OrthoDB" id="7754674at2759"/>
<dbReference type="EMBL" id="JPKZ01001038">
    <property type="protein sequence ID" value="KHN84193.1"/>
    <property type="molecule type" value="Genomic_DNA"/>
</dbReference>
<dbReference type="GO" id="GO:0006508">
    <property type="term" value="P:proteolysis"/>
    <property type="evidence" value="ECO:0007669"/>
    <property type="project" value="InterPro"/>
</dbReference>